<reference evidence="1" key="1">
    <citation type="submission" date="2020-02" db="EMBL/GenBank/DDBJ databases">
        <authorList>
            <person name="Meier V. D."/>
        </authorList>
    </citation>
    <scope>NUCLEOTIDE SEQUENCE</scope>
    <source>
        <strain evidence="1">AVDCRST_MAG93</strain>
    </source>
</reference>
<proteinExistence type="predicted"/>
<gene>
    <name evidence="1" type="ORF">AVDCRST_MAG93-123</name>
</gene>
<dbReference type="AlphaFoldDB" id="A0A6J4H2I2"/>
<evidence type="ECO:0000313" key="1">
    <source>
        <dbReference type="EMBL" id="CAA9213260.1"/>
    </source>
</evidence>
<organism evidence="1">
    <name type="scientific">uncultured Chloroflexia bacterium</name>
    <dbReference type="NCBI Taxonomy" id="1672391"/>
    <lineage>
        <taxon>Bacteria</taxon>
        <taxon>Bacillati</taxon>
        <taxon>Chloroflexota</taxon>
        <taxon>Chloroflexia</taxon>
        <taxon>environmental samples</taxon>
    </lineage>
</organism>
<sequence>MADDWAGGVSAFDLANDADRDTLEEGRHLIRRYMDAKEGLKKLGILRSGRALQGDYAKWLVARFLGLRLSESTVEKGLDATDSEGRTYQIKSRIVSDLSARTLFDLSDPRFRFDYLIAVFFDPELEVPGILRVPHEVVIELGSQTRSTFRLYWRGESSLDSRMERLFWKDGGAD</sequence>
<name>A0A6J4H2I2_9CHLR</name>
<protein>
    <submittedName>
        <fullName evidence="1">Uncharacterized protein</fullName>
    </submittedName>
</protein>
<accession>A0A6J4H2I2</accession>
<dbReference type="EMBL" id="CADCTR010000039">
    <property type="protein sequence ID" value="CAA9213260.1"/>
    <property type="molecule type" value="Genomic_DNA"/>
</dbReference>